<evidence type="ECO:0000259" key="11">
    <source>
        <dbReference type="Pfam" id="PF07219"/>
    </source>
</evidence>
<evidence type="ECO:0000256" key="6">
    <source>
        <dbReference type="ARBA" id="ARBA00022692"/>
    </source>
</evidence>
<dbReference type="InterPro" id="IPR011990">
    <property type="entry name" value="TPR-like_helical_dom_sf"/>
</dbReference>
<proteinExistence type="predicted"/>
<protein>
    <submittedName>
        <fullName evidence="12">Heme biosynthesis protein HemY</fullName>
    </submittedName>
</protein>
<evidence type="ECO:0000256" key="9">
    <source>
        <dbReference type="ARBA" id="ARBA00023244"/>
    </source>
</evidence>
<comment type="pathway">
    <text evidence="3">Porphyrin-containing compound metabolism; protoheme biosynthesis.</text>
</comment>
<dbReference type="InterPro" id="IPR005254">
    <property type="entry name" value="Heme_biosyn_assoc_TPR_pro"/>
</dbReference>
<sequence length="388" mass="43178">MIRVIVLLVAAAAAMVFGPVASGNKGYVLIALGETTVEMTVVSFVITLIGLFVVIFVTEWLIKKILRVTNQSVLWLSNRKQRLALKQTADGLVAVAAQDWKSAERLLSKSADHSHSPELNYLVAAEAAKRLGHDKRSQKYFAQVGDAGRHSLAIAMTKARLADNPQSQREALGLLEQWHRHNPKNASLLTQLSELYQVLEMWPEWLQILPELKKYSQLSADYLAQTEVNAYGHYFELLASQKGVEPTMSYWQSLASKTQQNGDILASFSRAMRRHGGGPKAAELVYLALLKAPTQTLLDEWLQLPVSDPEQKLQEVKKRAKGDEALRASLVGITALHARYFDEASDHLKKALRQLSNRRDYLALAASMEQNGNYSSALEAYRKAVALS</sequence>
<keyword evidence="9" id="KW-0627">Porphyrin biosynthesis</keyword>
<evidence type="ECO:0000256" key="3">
    <source>
        <dbReference type="ARBA" id="ARBA00004744"/>
    </source>
</evidence>
<evidence type="ECO:0000256" key="2">
    <source>
        <dbReference type="ARBA" id="ARBA00004429"/>
    </source>
</evidence>
<comment type="function">
    <text evidence="1">Involved in a late step of protoheme IX synthesis.</text>
</comment>
<organism evidence="12 13">
    <name type="scientific">Neiella marina</name>
    <dbReference type="NCBI Taxonomy" id="508461"/>
    <lineage>
        <taxon>Bacteria</taxon>
        <taxon>Pseudomonadati</taxon>
        <taxon>Pseudomonadota</taxon>
        <taxon>Gammaproteobacteria</taxon>
        <taxon>Alteromonadales</taxon>
        <taxon>Echinimonadaceae</taxon>
        <taxon>Neiella</taxon>
    </lineage>
</organism>
<dbReference type="Gene3D" id="1.25.40.10">
    <property type="entry name" value="Tetratricopeptide repeat domain"/>
    <property type="match status" value="1"/>
</dbReference>
<dbReference type="AlphaFoldDB" id="A0A8J2XMI4"/>
<evidence type="ECO:0000256" key="10">
    <source>
        <dbReference type="SAM" id="Phobius"/>
    </source>
</evidence>
<feature type="domain" description="HemY N-terminal" evidence="11">
    <location>
        <begin position="26"/>
        <end position="131"/>
    </location>
</feature>
<comment type="subcellular location">
    <subcellularLocation>
        <location evidence="2">Cell inner membrane</location>
        <topology evidence="2">Multi-pass membrane protein</topology>
    </subcellularLocation>
</comment>
<dbReference type="PROSITE" id="PS50293">
    <property type="entry name" value="TPR_REGION"/>
    <property type="match status" value="1"/>
</dbReference>
<evidence type="ECO:0000256" key="4">
    <source>
        <dbReference type="ARBA" id="ARBA00022475"/>
    </source>
</evidence>
<keyword evidence="7 10" id="KW-1133">Transmembrane helix</keyword>
<dbReference type="GO" id="GO:0005886">
    <property type="term" value="C:plasma membrane"/>
    <property type="evidence" value="ECO:0007669"/>
    <property type="project" value="UniProtKB-SubCell"/>
</dbReference>
<evidence type="ECO:0000256" key="7">
    <source>
        <dbReference type="ARBA" id="ARBA00022989"/>
    </source>
</evidence>
<dbReference type="NCBIfam" id="TIGR00540">
    <property type="entry name" value="TPR_hemY_coli"/>
    <property type="match status" value="1"/>
</dbReference>
<dbReference type="RefSeq" id="WP_087504214.1">
    <property type="nucleotide sequence ID" value="NZ_BMDX01000001.1"/>
</dbReference>
<evidence type="ECO:0000256" key="8">
    <source>
        <dbReference type="ARBA" id="ARBA00023136"/>
    </source>
</evidence>
<dbReference type="OrthoDB" id="7067577at2"/>
<evidence type="ECO:0000313" key="13">
    <source>
        <dbReference type="Proteomes" id="UP000619743"/>
    </source>
</evidence>
<dbReference type="EMBL" id="BMDX01000001">
    <property type="protein sequence ID" value="GGA64290.1"/>
    <property type="molecule type" value="Genomic_DNA"/>
</dbReference>
<dbReference type="Pfam" id="PF07219">
    <property type="entry name" value="HemY_N"/>
    <property type="match status" value="1"/>
</dbReference>
<dbReference type="UniPathway" id="UPA00252"/>
<name>A0A8J2XMI4_9GAMM</name>
<feature type="transmembrane region" description="Helical" evidence="10">
    <location>
        <begin position="39"/>
        <end position="62"/>
    </location>
</feature>
<keyword evidence="8 10" id="KW-0472">Membrane</keyword>
<reference evidence="13" key="1">
    <citation type="journal article" date="2019" name="Int. J. Syst. Evol. Microbiol.">
        <title>The Global Catalogue of Microorganisms (GCM) 10K type strain sequencing project: providing services to taxonomists for standard genome sequencing and annotation.</title>
        <authorList>
            <consortium name="The Broad Institute Genomics Platform"/>
            <consortium name="The Broad Institute Genome Sequencing Center for Infectious Disease"/>
            <person name="Wu L."/>
            <person name="Ma J."/>
        </authorList>
    </citation>
    <scope>NUCLEOTIDE SEQUENCE [LARGE SCALE GENOMIC DNA]</scope>
    <source>
        <strain evidence="13">CGMCC 1.10130</strain>
    </source>
</reference>
<keyword evidence="13" id="KW-1185">Reference proteome</keyword>
<evidence type="ECO:0000256" key="1">
    <source>
        <dbReference type="ARBA" id="ARBA00002962"/>
    </source>
</evidence>
<keyword evidence="5" id="KW-0997">Cell inner membrane</keyword>
<comment type="caution">
    <text evidence="12">The sequence shown here is derived from an EMBL/GenBank/DDBJ whole genome shotgun (WGS) entry which is preliminary data.</text>
</comment>
<evidence type="ECO:0000313" key="12">
    <source>
        <dbReference type="EMBL" id="GGA64290.1"/>
    </source>
</evidence>
<accession>A0A8J2XMI4</accession>
<dbReference type="GO" id="GO:0006779">
    <property type="term" value="P:porphyrin-containing compound biosynthetic process"/>
    <property type="evidence" value="ECO:0007669"/>
    <property type="project" value="UniProtKB-KW"/>
</dbReference>
<keyword evidence="6 10" id="KW-0812">Transmembrane</keyword>
<dbReference type="InterPro" id="IPR010817">
    <property type="entry name" value="HemY_N"/>
</dbReference>
<keyword evidence="4" id="KW-1003">Cell membrane</keyword>
<dbReference type="GO" id="GO:0042168">
    <property type="term" value="P:heme metabolic process"/>
    <property type="evidence" value="ECO:0007669"/>
    <property type="project" value="InterPro"/>
</dbReference>
<dbReference type="Proteomes" id="UP000619743">
    <property type="component" value="Unassembled WGS sequence"/>
</dbReference>
<dbReference type="SUPFAM" id="SSF48452">
    <property type="entry name" value="TPR-like"/>
    <property type="match status" value="1"/>
</dbReference>
<evidence type="ECO:0000256" key="5">
    <source>
        <dbReference type="ARBA" id="ARBA00022519"/>
    </source>
</evidence>
<gene>
    <name evidence="12" type="ORF">GCM10011369_02110</name>
</gene>